<evidence type="ECO:0000313" key="2">
    <source>
        <dbReference type="EMBL" id="MEW9624202.1"/>
    </source>
</evidence>
<dbReference type="RefSeq" id="WP_367844509.1">
    <property type="nucleotide sequence ID" value="NZ_JBFOHL010000006.1"/>
</dbReference>
<accession>A0ABV3QNP6</accession>
<reference evidence="2 3" key="1">
    <citation type="submission" date="2024-06" db="EMBL/GenBank/DDBJ databases">
        <authorList>
            <person name="Woo H."/>
        </authorList>
    </citation>
    <scope>NUCLEOTIDE SEQUENCE [LARGE SCALE GENOMIC DNA]</scope>
    <source>
        <strain evidence="2 3">S2-g</strain>
    </source>
</reference>
<evidence type="ECO:0008006" key="4">
    <source>
        <dbReference type="Google" id="ProtNLM"/>
    </source>
</evidence>
<dbReference type="Proteomes" id="UP001556170">
    <property type="component" value="Unassembled WGS sequence"/>
</dbReference>
<feature type="signal peptide" evidence="1">
    <location>
        <begin position="1"/>
        <end position="29"/>
    </location>
</feature>
<sequence length="226" mass="23060">MHTPHPRRRKLLLAILFSATVAATLSAAAAGRPIHVRGTITQVAASGFTVQTGDGPRTIAITDGTRIAGVVPTSLGEIRPGSFIGSANVPNGNTARALEVVVFPPAMKGMGLGDYPWDLPARGGRMSTAMTNGNVMQVSRGPAPPSAMTNGTVKAVTGQGDVRMVVDYGKGEKTIEVPAGVPVVTFKPADRRALVVGAHVFVAGQPGEPVAADVVTVGLDGAVPPM</sequence>
<proteinExistence type="predicted"/>
<organism evidence="2 3">
    <name type="scientific">Rhodanobacter geophilus</name>
    <dbReference type="NCBI Taxonomy" id="3162488"/>
    <lineage>
        <taxon>Bacteria</taxon>
        <taxon>Pseudomonadati</taxon>
        <taxon>Pseudomonadota</taxon>
        <taxon>Gammaproteobacteria</taxon>
        <taxon>Lysobacterales</taxon>
        <taxon>Rhodanobacteraceae</taxon>
        <taxon>Rhodanobacter</taxon>
    </lineage>
</organism>
<keyword evidence="1" id="KW-0732">Signal</keyword>
<name>A0ABV3QNP6_9GAMM</name>
<comment type="caution">
    <text evidence="2">The sequence shown here is derived from an EMBL/GenBank/DDBJ whole genome shotgun (WGS) entry which is preliminary data.</text>
</comment>
<dbReference type="EMBL" id="JBFOHL010000006">
    <property type="protein sequence ID" value="MEW9624202.1"/>
    <property type="molecule type" value="Genomic_DNA"/>
</dbReference>
<evidence type="ECO:0000256" key="1">
    <source>
        <dbReference type="SAM" id="SignalP"/>
    </source>
</evidence>
<protein>
    <recommendedName>
        <fullName evidence="4">DUF5666 domain-containing protein</fullName>
    </recommendedName>
</protein>
<gene>
    <name evidence="2" type="ORF">ABQJ56_08165</name>
</gene>
<keyword evidence="3" id="KW-1185">Reference proteome</keyword>
<evidence type="ECO:0000313" key="3">
    <source>
        <dbReference type="Proteomes" id="UP001556170"/>
    </source>
</evidence>
<feature type="chain" id="PRO_5047340605" description="DUF5666 domain-containing protein" evidence="1">
    <location>
        <begin position="30"/>
        <end position="226"/>
    </location>
</feature>